<sequence length="81" mass="9000">MGREAEERDGRGWTPNERILGFLEKKIQMNDEGIDASHLTDFGESLATCMEGNEEVRAAVRVAEGKTRMPPPFPSSSAEFD</sequence>
<dbReference type="AlphaFoldDB" id="A0AAV2CVR2"/>
<dbReference type="Proteomes" id="UP001497516">
    <property type="component" value="Chromosome 10"/>
</dbReference>
<name>A0AAV2CVR2_9ROSI</name>
<evidence type="ECO:0000313" key="1">
    <source>
        <dbReference type="EMBL" id="CAL1360179.1"/>
    </source>
</evidence>
<accession>A0AAV2CVR2</accession>
<gene>
    <name evidence="1" type="ORF">LTRI10_LOCUS7630</name>
</gene>
<dbReference type="EMBL" id="OZ034814">
    <property type="protein sequence ID" value="CAL1360179.1"/>
    <property type="molecule type" value="Genomic_DNA"/>
</dbReference>
<keyword evidence="2" id="KW-1185">Reference proteome</keyword>
<evidence type="ECO:0000313" key="2">
    <source>
        <dbReference type="Proteomes" id="UP001497516"/>
    </source>
</evidence>
<organism evidence="1 2">
    <name type="scientific">Linum trigynum</name>
    <dbReference type="NCBI Taxonomy" id="586398"/>
    <lineage>
        <taxon>Eukaryota</taxon>
        <taxon>Viridiplantae</taxon>
        <taxon>Streptophyta</taxon>
        <taxon>Embryophyta</taxon>
        <taxon>Tracheophyta</taxon>
        <taxon>Spermatophyta</taxon>
        <taxon>Magnoliopsida</taxon>
        <taxon>eudicotyledons</taxon>
        <taxon>Gunneridae</taxon>
        <taxon>Pentapetalae</taxon>
        <taxon>rosids</taxon>
        <taxon>fabids</taxon>
        <taxon>Malpighiales</taxon>
        <taxon>Linaceae</taxon>
        <taxon>Linum</taxon>
    </lineage>
</organism>
<protein>
    <submittedName>
        <fullName evidence="1">Uncharacterized protein</fullName>
    </submittedName>
</protein>
<reference evidence="1 2" key="1">
    <citation type="submission" date="2024-04" db="EMBL/GenBank/DDBJ databases">
        <authorList>
            <person name="Fracassetti M."/>
        </authorList>
    </citation>
    <scope>NUCLEOTIDE SEQUENCE [LARGE SCALE GENOMIC DNA]</scope>
</reference>
<proteinExistence type="predicted"/>